<protein>
    <submittedName>
        <fullName evidence="1">Uncharacterized protein</fullName>
    </submittedName>
</protein>
<accession>A0ACC0VB18</accession>
<comment type="caution">
    <text evidence="1">The sequence shown here is derived from an EMBL/GenBank/DDBJ whole genome shotgun (WGS) entry which is preliminary data.</text>
</comment>
<name>A0ACC0VB18_9HYPO</name>
<gene>
    <name evidence="1" type="ORF">N3K66_000170</name>
</gene>
<dbReference type="Proteomes" id="UP001163324">
    <property type="component" value="Chromosome 1"/>
</dbReference>
<evidence type="ECO:0000313" key="2">
    <source>
        <dbReference type="Proteomes" id="UP001163324"/>
    </source>
</evidence>
<organism evidence="1 2">
    <name type="scientific">Trichothecium roseum</name>
    <dbReference type="NCBI Taxonomy" id="47278"/>
    <lineage>
        <taxon>Eukaryota</taxon>
        <taxon>Fungi</taxon>
        <taxon>Dikarya</taxon>
        <taxon>Ascomycota</taxon>
        <taxon>Pezizomycotina</taxon>
        <taxon>Sordariomycetes</taxon>
        <taxon>Hypocreomycetidae</taxon>
        <taxon>Hypocreales</taxon>
        <taxon>Hypocreales incertae sedis</taxon>
        <taxon>Trichothecium</taxon>
    </lineage>
</organism>
<keyword evidence="2" id="KW-1185">Reference proteome</keyword>
<sequence length="599" mass="66925">MALPGRLNETHPALAEGDGGFGSPSEANGGAPLYSADMWKEIDEEKDRLFDLMYKVQQKLVKDQTGQDAIDLRTCNWAQVMAQVQMTGTRWKSRPSKQGKTMVFIDKVGQNSSALQSWLGLLPAGDYGSSICGVFTLAIGAAGHYGKVEEAAFEALSDIPIIMESARKYLGIYRKMQDQDLEKRTFELFRAILSTLRHVMQFFADGKSRRVFEGVLKQDGYKAELFQSLEEVKKRAQAVKDEALQCQAQMISMMSDSAEENARLTNERLNEIYEFLRQGKFADATISDIPSSPNLPSSPPRLKGTSYNSTSSSYVTSSLHKHGITDHHQYDAEAGTKRLLEYTKYDPGTITHDVAMLRRLGYRADQDAKARAAVMIGHDHFRWFIQESQLSTCLLVNGREDLSMSTDISPTSLVVSELAGKLDETGSRRNPVFTLKYFCASHPPSAYTNHPSQSSPCSGMLASLLGQLLQQLAERGVSADLSFLSKNKWRKIEELDVETLCSTFKKVARQTPPGTAILCMIDEISLYETKRLQHGTSHVMEKLVQLARPRKDDEHRVFKLLLTCQTRALGVSRLFTGCVIDLPEETEPDDKAEWVISTM</sequence>
<reference evidence="1" key="1">
    <citation type="submission" date="2022-10" db="EMBL/GenBank/DDBJ databases">
        <title>Complete Genome of Trichothecium roseum strain YXFP-22015, a Plant Pathogen Isolated from Citrus.</title>
        <authorList>
            <person name="Wang Y."/>
            <person name="Zhu L."/>
        </authorList>
    </citation>
    <scope>NUCLEOTIDE SEQUENCE</scope>
    <source>
        <strain evidence="1">YXFP-22015</strain>
    </source>
</reference>
<evidence type="ECO:0000313" key="1">
    <source>
        <dbReference type="EMBL" id="KAI9903641.1"/>
    </source>
</evidence>
<proteinExistence type="predicted"/>
<dbReference type="EMBL" id="CM047940">
    <property type="protein sequence ID" value="KAI9903641.1"/>
    <property type="molecule type" value="Genomic_DNA"/>
</dbReference>